<comment type="caution">
    <text evidence="1">The sequence shown here is derived from an EMBL/GenBank/DDBJ whole genome shotgun (WGS) entry which is preliminary data.</text>
</comment>
<reference evidence="1 2" key="1">
    <citation type="journal article" date="2011" name="Front. Microbiol.">
        <title>Genomic signatures of strain selection and enhancement in Bacillus atrophaeus var. globigii, a historical biowarfare simulant.</title>
        <authorList>
            <person name="Gibbons H.S."/>
            <person name="Broomall S.M."/>
            <person name="McNew L.A."/>
            <person name="Daligault H."/>
            <person name="Chapman C."/>
            <person name="Bruce D."/>
            <person name="Karavis M."/>
            <person name="Krepps M."/>
            <person name="McGregor P.A."/>
            <person name="Hong C."/>
            <person name="Park K.H."/>
            <person name="Akmal A."/>
            <person name="Feldman A."/>
            <person name="Lin J.S."/>
            <person name="Chang W.E."/>
            <person name="Higgs B.W."/>
            <person name="Demirev P."/>
            <person name="Lindquist J."/>
            <person name="Liem A."/>
            <person name="Fochler E."/>
            <person name="Read T.D."/>
            <person name="Tapia R."/>
            <person name="Johnson S."/>
            <person name="Bishop-Lilly K.A."/>
            <person name="Detter C."/>
            <person name="Han C."/>
            <person name="Sozhamannan S."/>
            <person name="Rosenzweig C.N."/>
            <person name="Skowronski E.W."/>
        </authorList>
    </citation>
    <scope>NUCLEOTIDE SEQUENCE [LARGE SCALE GENOMIC DNA]</scope>
    <source>
        <strain evidence="1 2">AK5</strain>
    </source>
</reference>
<accession>A0A432VQA1</accession>
<dbReference type="Gene3D" id="1.10.10.1710">
    <property type="entry name" value="Deoxyribodipyrimidine photolyase-related"/>
    <property type="match status" value="1"/>
</dbReference>
<protein>
    <submittedName>
        <fullName evidence="1">Cryptochrome/photolyase family protein</fullName>
    </submittedName>
</protein>
<dbReference type="Pfam" id="PF04244">
    <property type="entry name" value="DPRP"/>
    <property type="match status" value="1"/>
</dbReference>
<dbReference type="GO" id="GO:0016829">
    <property type="term" value="F:lyase activity"/>
    <property type="evidence" value="ECO:0007669"/>
    <property type="project" value="UniProtKB-KW"/>
</dbReference>
<evidence type="ECO:0000313" key="2">
    <source>
        <dbReference type="Proteomes" id="UP000288212"/>
    </source>
</evidence>
<dbReference type="Gene3D" id="3.40.50.620">
    <property type="entry name" value="HUPs"/>
    <property type="match status" value="1"/>
</dbReference>
<dbReference type="SUPFAM" id="SSF48173">
    <property type="entry name" value="Cryptochrome/photolyase FAD-binding domain"/>
    <property type="match status" value="1"/>
</dbReference>
<dbReference type="Gene3D" id="1.10.579.10">
    <property type="entry name" value="DNA Cyclobutane Dipyrimidine Photolyase, subunit A, domain 3"/>
    <property type="match status" value="1"/>
</dbReference>
<dbReference type="InterPro" id="IPR007357">
    <property type="entry name" value="PhrB-like"/>
</dbReference>
<dbReference type="RefSeq" id="WP_126794065.1">
    <property type="nucleotide sequence ID" value="NZ_PIPI01000009.1"/>
</dbReference>
<proteinExistence type="predicted"/>
<dbReference type="InterPro" id="IPR036134">
    <property type="entry name" value="Crypto/Photolyase_FAD-like_sf"/>
</dbReference>
<dbReference type="PANTHER" id="PTHR38657">
    <property type="entry name" value="SLR1343 PROTEIN"/>
    <property type="match status" value="1"/>
</dbReference>
<dbReference type="OrthoDB" id="5288100at2"/>
<dbReference type="InterPro" id="IPR014729">
    <property type="entry name" value="Rossmann-like_a/b/a_fold"/>
</dbReference>
<dbReference type="InterPro" id="IPR052551">
    <property type="entry name" value="UV-DNA_repair_photolyase"/>
</dbReference>
<organism evidence="1 2">
    <name type="scientific">Aliidiomarina haloalkalitolerans</name>
    <dbReference type="NCBI Taxonomy" id="859059"/>
    <lineage>
        <taxon>Bacteria</taxon>
        <taxon>Pseudomonadati</taxon>
        <taxon>Pseudomonadota</taxon>
        <taxon>Gammaproteobacteria</taxon>
        <taxon>Alteromonadales</taxon>
        <taxon>Idiomarinaceae</taxon>
        <taxon>Aliidiomarina</taxon>
    </lineage>
</organism>
<keyword evidence="2" id="KW-1185">Reference proteome</keyword>
<gene>
    <name evidence="1" type="ORF">CWE06_10900</name>
</gene>
<name>A0A432VQA1_9GAMM</name>
<evidence type="ECO:0000313" key="1">
    <source>
        <dbReference type="EMBL" id="RUO18358.1"/>
    </source>
</evidence>
<dbReference type="AlphaFoldDB" id="A0A432VQA1"/>
<dbReference type="Gene3D" id="1.25.40.80">
    <property type="match status" value="1"/>
</dbReference>
<dbReference type="EMBL" id="PIPI01000009">
    <property type="protein sequence ID" value="RUO18358.1"/>
    <property type="molecule type" value="Genomic_DNA"/>
</dbReference>
<dbReference type="Proteomes" id="UP000288212">
    <property type="component" value="Unassembled WGS sequence"/>
</dbReference>
<sequence>MSLWNYLEQIPTPLRQNYREMRLILGDQLNIRHSWFEDTEQVLFVMFEMRQETDYVRHHQQKVAAFFAAMRAFADVVGTMADILYVRLDSPKNQQNLVENLAKTAKALPQLEKFCFQQPDEYRLAEQLNKLSIAKTNEVVSSEHFLVDLDQLEQFLPTGKSPLLENFYRSIRRATGYLMDGAEPLGGQWNFDQDNRHALPASETVPTPVTFSNNVEHITQMLQANHVEMLGKLEPEALNWPISRRQSRELLQHFVRHALPKFGLYQDAMSTRGYLLFHSRLSFSLNTKMITPREVVETAIAEFESNPQAISLAQIEGFVRQIIGWREFVRLIYWREMPAYKEHNFFAAKRDLPQYYWTAETKMNCLQKSIQQSLDYSYAHHIQRLMVTGNFALIAGIDPNQVDAWYLGIYADAIEWVELPNTRGMSQFADGGLIATKPYASSGNYINKMSNYCQSCYYDVKLKSGPKSCPFNSLYWHFLNRHRDQLAANPRMGLMYRQWDKRPAEEQDAILQQADTWLVNLNEL</sequence>
<dbReference type="PANTHER" id="PTHR38657:SF1">
    <property type="entry name" value="SLR1343 PROTEIN"/>
    <property type="match status" value="1"/>
</dbReference>
<keyword evidence="1" id="KW-0456">Lyase</keyword>